<dbReference type="InterPro" id="IPR001387">
    <property type="entry name" value="Cro/C1-type_HTH"/>
</dbReference>
<accession>A0A1V3IMN6</accession>
<dbReference type="Proteomes" id="UP000188728">
    <property type="component" value="Unassembled WGS sequence"/>
</dbReference>
<dbReference type="Pfam" id="PF01381">
    <property type="entry name" value="HTH_3"/>
    <property type="match status" value="1"/>
</dbReference>
<dbReference type="AlphaFoldDB" id="A0A1V3IMN6"/>
<gene>
    <name evidence="2" type="ORF">BKK51_11495</name>
</gene>
<name>A0A1V3IMN6_9PAST</name>
<dbReference type="InterPro" id="IPR010982">
    <property type="entry name" value="Lambda_DNA-bd_dom_sf"/>
</dbReference>
<dbReference type="CDD" id="cd00093">
    <property type="entry name" value="HTH_XRE"/>
    <property type="match status" value="1"/>
</dbReference>
<dbReference type="EMBL" id="MLHK01000072">
    <property type="protein sequence ID" value="OOF43470.1"/>
    <property type="molecule type" value="Genomic_DNA"/>
</dbReference>
<dbReference type="PROSITE" id="PS50943">
    <property type="entry name" value="HTH_CROC1"/>
    <property type="match status" value="1"/>
</dbReference>
<evidence type="ECO:0000313" key="2">
    <source>
        <dbReference type="EMBL" id="OOF43470.1"/>
    </source>
</evidence>
<evidence type="ECO:0000259" key="1">
    <source>
        <dbReference type="PROSITE" id="PS50943"/>
    </source>
</evidence>
<comment type="caution">
    <text evidence="2">The sequence shown here is derived from an EMBL/GenBank/DDBJ whole genome shotgun (WGS) entry which is preliminary data.</text>
</comment>
<evidence type="ECO:0000313" key="3">
    <source>
        <dbReference type="Proteomes" id="UP000188728"/>
    </source>
</evidence>
<feature type="domain" description="HTH cro/C1-type" evidence="1">
    <location>
        <begin position="16"/>
        <end position="60"/>
    </location>
</feature>
<protein>
    <submittedName>
        <fullName evidence="2">Transcriptional regulator</fullName>
    </submittedName>
</protein>
<organism evidence="2 3">
    <name type="scientific">Rodentibacter trehalosifermentans</name>
    <dbReference type="NCBI Taxonomy" id="1908263"/>
    <lineage>
        <taxon>Bacteria</taxon>
        <taxon>Pseudomonadati</taxon>
        <taxon>Pseudomonadota</taxon>
        <taxon>Gammaproteobacteria</taxon>
        <taxon>Pasteurellales</taxon>
        <taxon>Pasteurellaceae</taxon>
        <taxon>Rodentibacter</taxon>
    </lineage>
</organism>
<sequence length="66" mass="7604">MKLKNYLANRPRGFKADFARKIGISKSFLRQIETGQSRIPIYLAKKIEIVTDKAVKKAELRPDVWG</sequence>
<proteinExistence type="predicted"/>
<reference evidence="2 3" key="1">
    <citation type="submission" date="2016-10" db="EMBL/GenBank/DDBJ databases">
        <title>Rodentibacter gen. nov. and new species.</title>
        <authorList>
            <person name="Christensen H."/>
        </authorList>
    </citation>
    <scope>NUCLEOTIDE SEQUENCE [LARGE SCALE GENOMIC DNA]</scope>
    <source>
        <strain evidence="2 3">H1983213011</strain>
    </source>
</reference>
<dbReference type="GO" id="GO:0003677">
    <property type="term" value="F:DNA binding"/>
    <property type="evidence" value="ECO:0007669"/>
    <property type="project" value="InterPro"/>
</dbReference>
<dbReference type="SUPFAM" id="SSF47413">
    <property type="entry name" value="lambda repressor-like DNA-binding domains"/>
    <property type="match status" value="1"/>
</dbReference>
<dbReference type="Gene3D" id="1.10.260.40">
    <property type="entry name" value="lambda repressor-like DNA-binding domains"/>
    <property type="match status" value="1"/>
</dbReference>
<dbReference type="RefSeq" id="WP_077474669.1">
    <property type="nucleotide sequence ID" value="NZ_MLHK01000072.1"/>
</dbReference>